<gene>
    <name evidence="1" type="ORF">SAMN06265376_10856</name>
</gene>
<evidence type="ECO:0000313" key="2">
    <source>
        <dbReference type="Proteomes" id="UP000198379"/>
    </source>
</evidence>
<organism evidence="1 2">
    <name type="scientific">Dokdonia pacifica</name>
    <dbReference type="NCBI Taxonomy" id="1627892"/>
    <lineage>
        <taxon>Bacteria</taxon>
        <taxon>Pseudomonadati</taxon>
        <taxon>Bacteroidota</taxon>
        <taxon>Flavobacteriia</taxon>
        <taxon>Flavobacteriales</taxon>
        <taxon>Flavobacteriaceae</taxon>
        <taxon>Dokdonia</taxon>
    </lineage>
</organism>
<proteinExistence type="predicted"/>
<dbReference type="Gene3D" id="3.30.160.100">
    <property type="entry name" value="Ribosome hibernation promotion factor-like"/>
    <property type="match status" value="1"/>
</dbReference>
<sequence>MKVTVEAPQFDPDVKLIEFIEKKLNKLEQFYDKIIHADVFLKLEPNNKPENKIVEVLISVPGDEFIVKKNTKSFEEGTDVCVQSLERVLKKRKEKLRARIA</sequence>
<accession>A0A239CKD0</accession>
<protein>
    <submittedName>
        <fullName evidence="1">Putative sigma-54 modulation protein</fullName>
    </submittedName>
</protein>
<dbReference type="OrthoDB" id="9808702at2"/>
<dbReference type="SUPFAM" id="SSF69754">
    <property type="entry name" value="Ribosome binding protein Y (YfiA homologue)"/>
    <property type="match status" value="1"/>
</dbReference>
<name>A0A239CKD0_9FLAO</name>
<dbReference type="InterPro" id="IPR003489">
    <property type="entry name" value="RHF/RaiA"/>
</dbReference>
<dbReference type="InterPro" id="IPR036567">
    <property type="entry name" value="RHF-like"/>
</dbReference>
<reference evidence="1 2" key="1">
    <citation type="submission" date="2017-06" db="EMBL/GenBank/DDBJ databases">
        <authorList>
            <person name="Kim H.J."/>
            <person name="Triplett B.A."/>
        </authorList>
    </citation>
    <scope>NUCLEOTIDE SEQUENCE [LARGE SCALE GENOMIC DNA]</scope>
    <source>
        <strain evidence="1 2">DSM 25597</strain>
    </source>
</reference>
<dbReference type="Proteomes" id="UP000198379">
    <property type="component" value="Unassembled WGS sequence"/>
</dbReference>
<evidence type="ECO:0000313" key="1">
    <source>
        <dbReference type="EMBL" id="SNS20617.1"/>
    </source>
</evidence>
<dbReference type="EMBL" id="FZNY01000008">
    <property type="protein sequence ID" value="SNS20617.1"/>
    <property type="molecule type" value="Genomic_DNA"/>
</dbReference>
<dbReference type="CDD" id="cd00552">
    <property type="entry name" value="RaiA"/>
    <property type="match status" value="1"/>
</dbReference>
<keyword evidence="2" id="KW-1185">Reference proteome</keyword>
<dbReference type="RefSeq" id="WP_089373346.1">
    <property type="nucleotide sequence ID" value="NZ_BMEP01000009.1"/>
</dbReference>
<dbReference type="AlphaFoldDB" id="A0A239CKD0"/>
<dbReference type="Pfam" id="PF02482">
    <property type="entry name" value="Ribosomal_S30AE"/>
    <property type="match status" value="1"/>
</dbReference>
<dbReference type="NCBIfam" id="TIGR00741">
    <property type="entry name" value="yfiA"/>
    <property type="match status" value="1"/>
</dbReference>